<evidence type="ECO:0000259" key="4">
    <source>
        <dbReference type="PROSITE" id="PS01124"/>
    </source>
</evidence>
<gene>
    <name evidence="5" type="ORF">JL106_04565</name>
</gene>
<protein>
    <submittedName>
        <fullName evidence="5">AraC family transcriptional regulator</fullName>
    </submittedName>
</protein>
<keyword evidence="6" id="KW-1185">Reference proteome</keyword>
<evidence type="ECO:0000256" key="1">
    <source>
        <dbReference type="ARBA" id="ARBA00023015"/>
    </source>
</evidence>
<dbReference type="Gene3D" id="1.10.10.60">
    <property type="entry name" value="Homeodomain-like"/>
    <property type="match status" value="1"/>
</dbReference>
<reference evidence="5" key="1">
    <citation type="submission" date="2021-01" db="EMBL/GenBank/DDBJ databases">
        <title>YIM 132084 draft genome.</title>
        <authorList>
            <person name="An D."/>
        </authorList>
    </citation>
    <scope>NUCLEOTIDE SEQUENCE</scope>
    <source>
        <strain evidence="5">YIM 132084</strain>
    </source>
</reference>
<evidence type="ECO:0000256" key="2">
    <source>
        <dbReference type="ARBA" id="ARBA00023125"/>
    </source>
</evidence>
<dbReference type="InterPro" id="IPR018062">
    <property type="entry name" value="HTH_AraC-typ_CS"/>
</dbReference>
<dbReference type="InterPro" id="IPR035418">
    <property type="entry name" value="AraC-bd_2"/>
</dbReference>
<dbReference type="InterPro" id="IPR050204">
    <property type="entry name" value="AraC_XylS_family_regulators"/>
</dbReference>
<proteinExistence type="predicted"/>
<keyword evidence="1" id="KW-0805">Transcription regulation</keyword>
<dbReference type="PANTHER" id="PTHR46796">
    <property type="entry name" value="HTH-TYPE TRANSCRIPTIONAL ACTIVATOR RHAS-RELATED"/>
    <property type="match status" value="1"/>
</dbReference>
<dbReference type="SMART" id="SM00342">
    <property type="entry name" value="HTH_ARAC"/>
    <property type="match status" value="1"/>
</dbReference>
<dbReference type="GO" id="GO:0003700">
    <property type="term" value="F:DNA-binding transcription factor activity"/>
    <property type="evidence" value="ECO:0007669"/>
    <property type="project" value="InterPro"/>
</dbReference>
<dbReference type="RefSeq" id="WP_205259514.1">
    <property type="nucleotide sequence ID" value="NZ_JAERWK010000006.1"/>
</dbReference>
<sequence>MTPSIPRRTADPDEAQDIVRQVYVPHRLASPRTGRLAFELESHASGSVTLGRLRYGADVELTVPPMASAYHVNLPVRGRFTARQPAEEVAGGVRARAVVFDPDLPHVAAWAADAVVFALKVDRRALLTHAGGLLGADPPAAIRFPLGFELTSPAGQSLLAAVRFLWQELRRDGGVASSPILRAQLEGFLLTQLLTGIPNDVREVLVRPARRPGRDHVARVVDHVQAHPEQALSLADLARIGAVGARALQEGFRAEFGMSPTAYLRSVRLERVHADLLAAPAGATVTAVATRWGFAHLSRFAEQYRRRFGQAPSATLHRAVTTQ</sequence>
<dbReference type="AlphaFoldDB" id="A0A939BVI4"/>
<dbReference type="EMBL" id="JAERWK010000006">
    <property type="protein sequence ID" value="MBM9466553.1"/>
    <property type="molecule type" value="Genomic_DNA"/>
</dbReference>
<dbReference type="InterPro" id="IPR009057">
    <property type="entry name" value="Homeodomain-like_sf"/>
</dbReference>
<dbReference type="PROSITE" id="PS00041">
    <property type="entry name" value="HTH_ARAC_FAMILY_1"/>
    <property type="match status" value="1"/>
</dbReference>
<feature type="domain" description="HTH araC/xylS-type" evidence="4">
    <location>
        <begin position="218"/>
        <end position="318"/>
    </location>
</feature>
<dbReference type="GO" id="GO:0043565">
    <property type="term" value="F:sequence-specific DNA binding"/>
    <property type="evidence" value="ECO:0007669"/>
    <property type="project" value="InterPro"/>
</dbReference>
<dbReference type="InterPro" id="IPR018060">
    <property type="entry name" value="HTH_AraC"/>
</dbReference>
<organism evidence="5 6">
    <name type="scientific">Nakamurella leprariae</name>
    <dbReference type="NCBI Taxonomy" id="2803911"/>
    <lineage>
        <taxon>Bacteria</taxon>
        <taxon>Bacillati</taxon>
        <taxon>Actinomycetota</taxon>
        <taxon>Actinomycetes</taxon>
        <taxon>Nakamurellales</taxon>
        <taxon>Nakamurellaceae</taxon>
        <taxon>Nakamurella</taxon>
    </lineage>
</organism>
<accession>A0A939BVI4</accession>
<dbReference type="Pfam" id="PF14525">
    <property type="entry name" value="AraC_binding_2"/>
    <property type="match status" value="1"/>
</dbReference>
<keyword evidence="2" id="KW-0238">DNA-binding</keyword>
<evidence type="ECO:0000256" key="3">
    <source>
        <dbReference type="ARBA" id="ARBA00023163"/>
    </source>
</evidence>
<dbReference type="PROSITE" id="PS01124">
    <property type="entry name" value="HTH_ARAC_FAMILY_2"/>
    <property type="match status" value="1"/>
</dbReference>
<comment type="caution">
    <text evidence="5">The sequence shown here is derived from an EMBL/GenBank/DDBJ whole genome shotgun (WGS) entry which is preliminary data.</text>
</comment>
<evidence type="ECO:0000313" key="6">
    <source>
        <dbReference type="Proteomes" id="UP000663792"/>
    </source>
</evidence>
<dbReference type="SUPFAM" id="SSF46689">
    <property type="entry name" value="Homeodomain-like"/>
    <property type="match status" value="2"/>
</dbReference>
<dbReference type="Proteomes" id="UP000663792">
    <property type="component" value="Unassembled WGS sequence"/>
</dbReference>
<dbReference type="Pfam" id="PF12833">
    <property type="entry name" value="HTH_18"/>
    <property type="match status" value="1"/>
</dbReference>
<name>A0A939BVI4_9ACTN</name>
<evidence type="ECO:0000313" key="5">
    <source>
        <dbReference type="EMBL" id="MBM9466553.1"/>
    </source>
</evidence>
<keyword evidence="3" id="KW-0804">Transcription</keyword>